<dbReference type="FunFam" id="3.40.50.620:FF:000037">
    <property type="entry name" value="Glutamine--tRNA ligase cytoplasmic"/>
    <property type="match status" value="1"/>
</dbReference>
<feature type="domain" description="Glutamyl/glutaminyl-tRNA synthetase class Ib catalytic" evidence="12">
    <location>
        <begin position="277"/>
        <end position="576"/>
    </location>
</feature>
<gene>
    <name evidence="17" type="ORF">D9Q98_006458</name>
</gene>
<dbReference type="GO" id="GO:0048608">
    <property type="term" value="P:reproductive structure development"/>
    <property type="evidence" value="ECO:0007669"/>
    <property type="project" value="UniProtKB-ARBA"/>
</dbReference>
<dbReference type="InterPro" id="IPR001412">
    <property type="entry name" value="aa-tRNA-synth_I_CS"/>
</dbReference>
<feature type="domain" description="Glutaminyl-tRNA synthetase class Ib non-specific RNA-binding" evidence="14">
    <location>
        <begin position="172"/>
        <end position="225"/>
    </location>
</feature>
<evidence type="ECO:0000256" key="2">
    <source>
        <dbReference type="ARBA" id="ARBA00012836"/>
    </source>
</evidence>
<dbReference type="InterPro" id="IPR000924">
    <property type="entry name" value="Glu/Gln-tRNA-synth"/>
</dbReference>
<dbReference type="EC" id="6.1.1.18" evidence="2"/>
<evidence type="ECO:0000259" key="16">
    <source>
        <dbReference type="Pfam" id="PF20974"/>
    </source>
</evidence>
<evidence type="ECO:0000259" key="12">
    <source>
        <dbReference type="Pfam" id="PF00749"/>
    </source>
</evidence>
<dbReference type="Pfam" id="PF04557">
    <property type="entry name" value="tRNA_synt_1c_R2"/>
    <property type="match status" value="1"/>
</dbReference>
<sequence length="803" mass="89611">MSREELESEALSLFIGIGLTEQTAKQAIVKPKFRQALVNLIKEAGVVDGCPKAQGALLYTTASKYPVNALTHRKELLAYITDNKITSNAQLDAALDHLGKVGSEQLDVQAFEEAAGVGVEVAPEQITAAVAACVKENEAKLLEERYHCNLNILLGKLRSGGGTIKWADVAAVKAELEAQVKALLGPTTEADLVKPEKKKKPAKPAAAPAASKGGNAAAEKKAESAEAWRTADPYAFLSKPEANNMVHTTIHFSDGRKMNIANSPQLLAKHLEETGGKVVTRFPPEPNGYLHIGHAKAMFVDFGMAAQYGGRCYLRFDDTNPEAEKQEYIDHIQDIVSWLGWKPWKITYSSDYFDQLYAFAVQLIKGGNAYVDHQTGDEIKDYRERREPSPWRDRPIEESLKLFEDMRRGLVDEGKATLRMKMDHKNDNYNMFDLIAYRIKFVEHPHAGDKYCVYPSYDYTHCLVDALENITHSMCTLEFESRRASYYWLLEVLGTYKPLVWEYSRLNITHNVMSKRKLNSLVTDKYVHGWDDPRLLTLAGLRRRGVTPESVNNFCREVGVTRSEGEVHLHKLDHHIRLELDASSRRALGVLRPLRVVITNLPDSHFEEVEAKVFPGRSEEGYKVPFTKVVYIEETDFRETDSKDYYGLAPGKSVMLRYAYPITCTGFSTDGSGRVTELQATYESDLTAKKPPKGVLNWVGQPAPGQQPPTFEARLYDVLFKSSNPASAENWLEDLNPESLTVIQGAFASPQLAKAQPGDRLQLERLGYFCVDPDSAPGALVMNRTCTLKEGTAKQSAAKGAKK</sequence>
<dbReference type="InterPro" id="IPR014729">
    <property type="entry name" value="Rossmann-like_a/b/a_fold"/>
</dbReference>
<feature type="region of interest" description="Disordered" evidence="11">
    <location>
        <begin position="191"/>
        <end position="224"/>
    </location>
</feature>
<dbReference type="GO" id="GO:0006425">
    <property type="term" value="P:glutaminyl-tRNA aminoacylation"/>
    <property type="evidence" value="ECO:0007669"/>
    <property type="project" value="InterPro"/>
</dbReference>
<dbReference type="NCBIfam" id="TIGR00440">
    <property type="entry name" value="glnS"/>
    <property type="match status" value="1"/>
</dbReference>
<dbReference type="Gene3D" id="3.40.50.620">
    <property type="entry name" value="HUPs"/>
    <property type="match status" value="1"/>
</dbReference>
<feature type="domain" description="Glutaminyl-tRNA synthetase class Ib non-specific RNA-binding" evidence="15">
    <location>
        <begin position="9"/>
        <end position="168"/>
    </location>
</feature>
<comment type="catalytic activity">
    <reaction evidence="9">
        <text>tRNA(Gln) + L-glutamine + ATP = L-glutaminyl-tRNA(Gln) + AMP + diphosphate</text>
        <dbReference type="Rhea" id="RHEA:20121"/>
        <dbReference type="Rhea" id="RHEA-COMP:9662"/>
        <dbReference type="Rhea" id="RHEA-COMP:9681"/>
        <dbReference type="ChEBI" id="CHEBI:30616"/>
        <dbReference type="ChEBI" id="CHEBI:33019"/>
        <dbReference type="ChEBI" id="CHEBI:58359"/>
        <dbReference type="ChEBI" id="CHEBI:78442"/>
        <dbReference type="ChEBI" id="CHEBI:78521"/>
        <dbReference type="ChEBI" id="CHEBI:456215"/>
        <dbReference type="EC" id="6.1.1.18"/>
    </reaction>
</comment>
<keyword evidence="5 10" id="KW-0067">ATP-binding</keyword>
<dbReference type="Gene3D" id="1.10.8.1290">
    <property type="entry name" value="Glutaminyl-tRNA synthetase, non-specific RNA binding region part 1, domain 1"/>
    <property type="match status" value="1"/>
</dbReference>
<evidence type="ECO:0000259" key="14">
    <source>
        <dbReference type="Pfam" id="PF04557"/>
    </source>
</evidence>
<dbReference type="PANTHER" id="PTHR43097">
    <property type="entry name" value="GLUTAMINE-TRNA LIGASE"/>
    <property type="match status" value="1"/>
</dbReference>
<evidence type="ECO:0000256" key="5">
    <source>
        <dbReference type="ARBA" id="ARBA00022840"/>
    </source>
</evidence>
<dbReference type="FunFam" id="1.10.8.1290:FF:000002">
    <property type="entry name" value="Glutamine--tRNA ligase cytoplasmic"/>
    <property type="match status" value="1"/>
</dbReference>
<evidence type="ECO:0000256" key="10">
    <source>
        <dbReference type="RuleBase" id="RU363037"/>
    </source>
</evidence>
<reference evidence="17" key="2">
    <citation type="submission" date="2020-11" db="EMBL/GenBank/DDBJ databases">
        <authorList>
            <person name="Cecchin M."/>
            <person name="Marcolungo L."/>
            <person name="Rossato M."/>
            <person name="Girolomoni L."/>
            <person name="Cosentino E."/>
            <person name="Cuine S."/>
            <person name="Li-Beisson Y."/>
            <person name="Delledonne M."/>
            <person name="Ballottari M."/>
        </authorList>
    </citation>
    <scope>NUCLEOTIDE SEQUENCE</scope>
    <source>
        <strain evidence="17">211/11P</strain>
        <tissue evidence="17">Whole cell</tissue>
    </source>
</reference>
<dbReference type="InterPro" id="IPR042559">
    <property type="entry name" value="Gln-tRNA-synth_Ib_RNA-bd_N_2"/>
</dbReference>
<dbReference type="InterPro" id="IPR020058">
    <property type="entry name" value="Glu/Gln-tRNA-synth_Ib_cat-dom"/>
</dbReference>
<proteinExistence type="inferred from homology"/>
<dbReference type="Gene3D" id="2.40.240.10">
    <property type="entry name" value="Ribosomal Protein L25, Chain P"/>
    <property type="match status" value="2"/>
</dbReference>
<reference evidence="17" key="1">
    <citation type="journal article" date="2019" name="Plant J.">
        <title>Chlorella vulgaris genome assembly and annotation reveals the molecular basis for metabolic acclimation to high light conditions.</title>
        <authorList>
            <person name="Cecchin M."/>
            <person name="Marcolungo L."/>
            <person name="Rossato M."/>
            <person name="Girolomoni L."/>
            <person name="Cosentino E."/>
            <person name="Cuine S."/>
            <person name="Li-Beisson Y."/>
            <person name="Delledonne M."/>
            <person name="Ballottari M."/>
        </authorList>
    </citation>
    <scope>NUCLEOTIDE SEQUENCE</scope>
    <source>
        <strain evidence="17">211/11P</strain>
    </source>
</reference>
<dbReference type="PRINTS" id="PR00987">
    <property type="entry name" value="TRNASYNTHGLU"/>
</dbReference>
<dbReference type="GO" id="GO:0005829">
    <property type="term" value="C:cytosol"/>
    <property type="evidence" value="ECO:0007669"/>
    <property type="project" value="TreeGrafter"/>
</dbReference>
<dbReference type="GO" id="GO:0004819">
    <property type="term" value="F:glutamine-tRNA ligase activity"/>
    <property type="evidence" value="ECO:0007669"/>
    <property type="project" value="UniProtKB-EC"/>
</dbReference>
<dbReference type="FunFam" id="2.40.240.10:FF:000007">
    <property type="entry name" value="Glutamine--tRNA ligase"/>
    <property type="match status" value="1"/>
</dbReference>
<dbReference type="InterPro" id="IPR011035">
    <property type="entry name" value="Ribosomal_bL25/Gln-tRNA_synth"/>
</dbReference>
<dbReference type="InterPro" id="IPR004514">
    <property type="entry name" value="Gln-tRNA-synth"/>
</dbReference>
<evidence type="ECO:0000313" key="18">
    <source>
        <dbReference type="Proteomes" id="UP001055712"/>
    </source>
</evidence>
<organism evidence="17 18">
    <name type="scientific">Chlorella vulgaris</name>
    <name type="common">Green alga</name>
    <dbReference type="NCBI Taxonomy" id="3077"/>
    <lineage>
        <taxon>Eukaryota</taxon>
        <taxon>Viridiplantae</taxon>
        <taxon>Chlorophyta</taxon>
        <taxon>core chlorophytes</taxon>
        <taxon>Trebouxiophyceae</taxon>
        <taxon>Chlorellales</taxon>
        <taxon>Chlorellaceae</taxon>
        <taxon>Chlorella clade</taxon>
        <taxon>Chlorella</taxon>
    </lineage>
</organism>
<comment type="similarity">
    <text evidence="1 10">Belongs to the class-I aminoacyl-tRNA synthetase family.</text>
</comment>
<dbReference type="InterPro" id="IPR042558">
    <property type="entry name" value="Gln-tRNA-synth_Ib_RNA-bd_N_1"/>
</dbReference>
<dbReference type="Pfam" id="PF20974">
    <property type="entry name" value="tRNA-synt_1c_C2"/>
    <property type="match status" value="1"/>
</dbReference>
<evidence type="ECO:0000256" key="3">
    <source>
        <dbReference type="ARBA" id="ARBA00022598"/>
    </source>
</evidence>
<evidence type="ECO:0000256" key="7">
    <source>
        <dbReference type="ARBA" id="ARBA00023146"/>
    </source>
</evidence>
<dbReference type="Pfam" id="PF03950">
    <property type="entry name" value="tRNA-synt_1c_C"/>
    <property type="match status" value="1"/>
</dbReference>
<keyword evidence="6 10" id="KW-0648">Protein biosynthesis</keyword>
<dbReference type="InterPro" id="IPR020056">
    <property type="entry name" value="Rbsml_bL25/Gln-tRNA_synth_N"/>
</dbReference>
<keyword evidence="3 10" id="KW-0436">Ligase</keyword>
<feature type="domain" description="Glutamyl/glutaminyl-tRNA synthetase class Ib anti-codon binding" evidence="13">
    <location>
        <begin position="585"/>
        <end position="683"/>
    </location>
</feature>
<dbReference type="FunFam" id="3.90.800.10:FF:000001">
    <property type="entry name" value="Glutamine--tRNA ligase"/>
    <property type="match status" value="1"/>
</dbReference>
<evidence type="ECO:0000259" key="15">
    <source>
        <dbReference type="Pfam" id="PF04558"/>
    </source>
</evidence>
<dbReference type="CDD" id="cd00807">
    <property type="entry name" value="GlnRS_core"/>
    <property type="match status" value="1"/>
</dbReference>
<dbReference type="Proteomes" id="UP001055712">
    <property type="component" value="Unassembled WGS sequence"/>
</dbReference>
<evidence type="ECO:0000256" key="11">
    <source>
        <dbReference type="SAM" id="MobiDB-lite"/>
    </source>
</evidence>
<dbReference type="InterPro" id="IPR007639">
    <property type="entry name" value="Gln-tRNA-synth_Ib_RNA-bd_N"/>
</dbReference>
<dbReference type="Pfam" id="PF04558">
    <property type="entry name" value="tRNA_synt_1c_R1"/>
    <property type="match status" value="1"/>
</dbReference>
<dbReference type="GO" id="GO:0009791">
    <property type="term" value="P:post-embryonic development"/>
    <property type="evidence" value="ECO:0007669"/>
    <property type="project" value="UniProtKB-ARBA"/>
</dbReference>
<dbReference type="PROSITE" id="PS00178">
    <property type="entry name" value="AA_TRNA_LIGASE_I"/>
    <property type="match status" value="1"/>
</dbReference>
<dbReference type="PANTHER" id="PTHR43097:SF4">
    <property type="entry name" value="GLUTAMINE--TRNA LIGASE"/>
    <property type="match status" value="1"/>
</dbReference>
<evidence type="ECO:0000256" key="6">
    <source>
        <dbReference type="ARBA" id="ARBA00022917"/>
    </source>
</evidence>
<keyword evidence="7 10" id="KW-0030">Aminoacyl-tRNA synthetase</keyword>
<dbReference type="InterPro" id="IPR020059">
    <property type="entry name" value="Glu/Gln-tRNA-synth_Ib_codon-bd"/>
</dbReference>
<evidence type="ECO:0000256" key="9">
    <source>
        <dbReference type="ARBA" id="ARBA00048270"/>
    </source>
</evidence>
<keyword evidence="4 10" id="KW-0547">Nucleotide-binding</keyword>
<dbReference type="InterPro" id="IPR049437">
    <property type="entry name" value="tRNA-synt_1c_C2"/>
</dbReference>
<evidence type="ECO:0000256" key="4">
    <source>
        <dbReference type="ARBA" id="ARBA00022741"/>
    </source>
</evidence>
<accession>A0A9D4TKD4</accession>
<keyword evidence="18" id="KW-1185">Reference proteome</keyword>
<evidence type="ECO:0000256" key="8">
    <source>
        <dbReference type="ARBA" id="ARBA00030466"/>
    </source>
</evidence>
<dbReference type="GO" id="GO:0005524">
    <property type="term" value="F:ATP binding"/>
    <property type="evidence" value="ECO:0007669"/>
    <property type="project" value="UniProtKB-KW"/>
</dbReference>
<dbReference type="AlphaFoldDB" id="A0A9D4TKD4"/>
<dbReference type="SUPFAM" id="SSF52374">
    <property type="entry name" value="Nucleotidylyl transferase"/>
    <property type="match status" value="1"/>
</dbReference>
<evidence type="ECO:0000256" key="1">
    <source>
        <dbReference type="ARBA" id="ARBA00005594"/>
    </source>
</evidence>
<feature type="domain" description="tRNA synthetases class I (E and Q) anti-codon binding" evidence="16">
    <location>
        <begin position="696"/>
        <end position="772"/>
    </location>
</feature>
<feature type="compositionally biased region" description="Low complexity" evidence="11">
    <location>
        <begin position="203"/>
        <end position="217"/>
    </location>
</feature>
<dbReference type="FunFam" id="1.10.1160.10:FF:000001">
    <property type="entry name" value="Glutamine--tRNA ligase"/>
    <property type="match status" value="1"/>
</dbReference>
<protein>
    <recommendedName>
        <fullName evidence="2">glutamine--tRNA ligase</fullName>
        <ecNumber evidence="2">6.1.1.18</ecNumber>
    </recommendedName>
    <alternativeName>
        <fullName evidence="8">Glutaminyl-tRNA synthetase</fullName>
    </alternativeName>
</protein>
<dbReference type="InterPro" id="IPR007638">
    <property type="entry name" value="Gln-tRNA-synth_Ib_RNA-bd_2"/>
</dbReference>
<name>A0A9D4TKD4_CHLVU</name>
<dbReference type="EMBL" id="SIDB01000009">
    <property type="protein sequence ID" value="KAI3428074.1"/>
    <property type="molecule type" value="Genomic_DNA"/>
</dbReference>
<comment type="caution">
    <text evidence="17">The sequence shown here is derived from an EMBL/GenBank/DDBJ whole genome shotgun (WGS) entry which is preliminary data.</text>
</comment>
<evidence type="ECO:0000313" key="17">
    <source>
        <dbReference type="EMBL" id="KAI3428074.1"/>
    </source>
</evidence>
<dbReference type="Gene3D" id="1.10.10.2420">
    <property type="match status" value="1"/>
</dbReference>
<evidence type="ECO:0000259" key="13">
    <source>
        <dbReference type="Pfam" id="PF03950"/>
    </source>
</evidence>
<dbReference type="SUPFAM" id="SSF50715">
    <property type="entry name" value="Ribosomal protein L25-like"/>
    <property type="match status" value="1"/>
</dbReference>
<dbReference type="InterPro" id="IPR050132">
    <property type="entry name" value="Gln/Glu-tRNA_Ligase"/>
</dbReference>
<dbReference type="FunFam" id="1.10.10.2420:FF:000001">
    <property type="entry name" value="Glutamine--tRNA ligase cytoplasmic"/>
    <property type="match status" value="1"/>
</dbReference>
<dbReference type="OrthoDB" id="10250478at2759"/>
<dbReference type="Pfam" id="PF00749">
    <property type="entry name" value="tRNA-synt_1c"/>
    <property type="match status" value="1"/>
</dbReference>